<gene>
    <name evidence="1" type="ORF">STAS_33625</name>
</gene>
<accession>A0A5A7RFI1</accession>
<proteinExistence type="predicted"/>
<comment type="caution">
    <text evidence="1">The sequence shown here is derived from an EMBL/GenBank/DDBJ whole genome shotgun (WGS) entry which is preliminary data.</text>
</comment>
<evidence type="ECO:0000313" key="2">
    <source>
        <dbReference type="Proteomes" id="UP000325081"/>
    </source>
</evidence>
<dbReference type="AlphaFoldDB" id="A0A5A7RFI1"/>
<sequence>MVEACQQILSFELNFTQVVGLGKVAQNWAEGNASRDSGCTRSLGCVVSQTDCAGAAMTWAVLRMLGRVDVLGPHKRQVGKVLEPCWQISGMTMACKLADRLFEQTLEVGRESIGALMAKLDMTNAFELAVCLFERPQG</sequence>
<dbReference type="EMBL" id="BKCP01012292">
    <property type="protein sequence ID" value="GER55928.1"/>
    <property type="molecule type" value="Genomic_DNA"/>
</dbReference>
<protein>
    <submittedName>
        <fullName evidence="1">F-box and associated interaction domains-containing protein</fullName>
    </submittedName>
</protein>
<name>A0A5A7RFI1_STRAF</name>
<dbReference type="Proteomes" id="UP000325081">
    <property type="component" value="Unassembled WGS sequence"/>
</dbReference>
<reference evidence="2" key="1">
    <citation type="journal article" date="2019" name="Curr. Biol.">
        <title>Genome Sequence of Striga asiatica Provides Insight into the Evolution of Plant Parasitism.</title>
        <authorList>
            <person name="Yoshida S."/>
            <person name="Kim S."/>
            <person name="Wafula E.K."/>
            <person name="Tanskanen J."/>
            <person name="Kim Y.M."/>
            <person name="Honaas L."/>
            <person name="Yang Z."/>
            <person name="Spallek T."/>
            <person name="Conn C.E."/>
            <person name="Ichihashi Y."/>
            <person name="Cheong K."/>
            <person name="Cui S."/>
            <person name="Der J.P."/>
            <person name="Gundlach H."/>
            <person name="Jiao Y."/>
            <person name="Hori C."/>
            <person name="Ishida J.K."/>
            <person name="Kasahara H."/>
            <person name="Kiba T."/>
            <person name="Kim M.S."/>
            <person name="Koo N."/>
            <person name="Laohavisit A."/>
            <person name="Lee Y.H."/>
            <person name="Lumba S."/>
            <person name="McCourt P."/>
            <person name="Mortimer J.C."/>
            <person name="Mutuku J.M."/>
            <person name="Nomura T."/>
            <person name="Sasaki-Sekimoto Y."/>
            <person name="Seto Y."/>
            <person name="Wang Y."/>
            <person name="Wakatake T."/>
            <person name="Sakakibara H."/>
            <person name="Demura T."/>
            <person name="Yamaguchi S."/>
            <person name="Yoneyama K."/>
            <person name="Manabe R.I."/>
            <person name="Nelson D.C."/>
            <person name="Schulman A.H."/>
            <person name="Timko M.P."/>
            <person name="dePamphilis C.W."/>
            <person name="Choi D."/>
            <person name="Shirasu K."/>
        </authorList>
    </citation>
    <scope>NUCLEOTIDE SEQUENCE [LARGE SCALE GENOMIC DNA]</scope>
    <source>
        <strain evidence="2">cv. UVA1</strain>
    </source>
</reference>
<keyword evidence="2" id="KW-1185">Reference proteome</keyword>
<organism evidence="1 2">
    <name type="scientific">Striga asiatica</name>
    <name type="common">Asiatic witchweed</name>
    <name type="synonym">Buchnera asiatica</name>
    <dbReference type="NCBI Taxonomy" id="4170"/>
    <lineage>
        <taxon>Eukaryota</taxon>
        <taxon>Viridiplantae</taxon>
        <taxon>Streptophyta</taxon>
        <taxon>Embryophyta</taxon>
        <taxon>Tracheophyta</taxon>
        <taxon>Spermatophyta</taxon>
        <taxon>Magnoliopsida</taxon>
        <taxon>eudicotyledons</taxon>
        <taxon>Gunneridae</taxon>
        <taxon>Pentapetalae</taxon>
        <taxon>asterids</taxon>
        <taxon>lamiids</taxon>
        <taxon>Lamiales</taxon>
        <taxon>Orobanchaceae</taxon>
        <taxon>Buchnereae</taxon>
        <taxon>Striga</taxon>
    </lineage>
</organism>
<evidence type="ECO:0000313" key="1">
    <source>
        <dbReference type="EMBL" id="GER55928.1"/>
    </source>
</evidence>